<reference evidence="9" key="1">
    <citation type="journal article" date="2019" name="Genome Announc.">
        <title>Draft Genome Sequence of Pseudoalteromonas piscicida Strain 36Y ROTHPW, an Hypersaline Seawater Isolate from the South Coast of Sonora, Mexico.</title>
        <authorList>
            <person name="Sanchez-Diaz R."/>
            <person name="Molina-Garza Z.J."/>
            <person name="Cruz-Suarez L.E."/>
            <person name="Selvin J."/>
            <person name="Kiran G.S."/>
            <person name="Ibarra-Gamez J.C."/>
            <person name="Gomez-Gil B."/>
            <person name="Galaviz-Silva L."/>
        </authorList>
    </citation>
    <scope>NUCLEOTIDE SEQUENCE [LARGE SCALE GENOMIC DNA]</scope>
    <source>
        <strain evidence="9">36Y_RITHPW</strain>
    </source>
</reference>
<organism evidence="8 9">
    <name type="scientific">Pseudoalteromonas piscicida</name>
    <dbReference type="NCBI Taxonomy" id="43662"/>
    <lineage>
        <taxon>Bacteria</taxon>
        <taxon>Pseudomonadati</taxon>
        <taxon>Pseudomonadota</taxon>
        <taxon>Gammaproteobacteria</taxon>
        <taxon>Alteromonadales</taxon>
        <taxon>Pseudoalteromonadaceae</taxon>
        <taxon>Pseudoalteromonas</taxon>
    </lineage>
</organism>
<comment type="similarity">
    <text evidence="2 6">Belongs to the FKBP-type PPIase family.</text>
</comment>
<comment type="catalytic activity">
    <reaction evidence="1 5 6">
        <text>[protein]-peptidylproline (omega=180) = [protein]-peptidylproline (omega=0)</text>
        <dbReference type="Rhea" id="RHEA:16237"/>
        <dbReference type="Rhea" id="RHEA-COMP:10747"/>
        <dbReference type="Rhea" id="RHEA-COMP:10748"/>
        <dbReference type="ChEBI" id="CHEBI:83833"/>
        <dbReference type="ChEBI" id="CHEBI:83834"/>
        <dbReference type="EC" id="5.2.1.8"/>
    </reaction>
</comment>
<dbReference type="InterPro" id="IPR001179">
    <property type="entry name" value="PPIase_FKBP_dom"/>
</dbReference>
<protein>
    <recommendedName>
        <fullName evidence="6">Peptidyl-prolyl cis-trans isomerase</fullName>
        <ecNumber evidence="6">5.2.1.8</ecNumber>
    </recommendedName>
</protein>
<dbReference type="GO" id="GO:0003755">
    <property type="term" value="F:peptidyl-prolyl cis-trans isomerase activity"/>
    <property type="evidence" value="ECO:0007669"/>
    <property type="project" value="UniProtKB-UniRule"/>
</dbReference>
<evidence type="ECO:0000256" key="1">
    <source>
        <dbReference type="ARBA" id="ARBA00000971"/>
    </source>
</evidence>
<dbReference type="PANTHER" id="PTHR43811:SF19">
    <property type="entry name" value="39 KDA FK506-BINDING NUCLEAR PROTEIN"/>
    <property type="match status" value="1"/>
</dbReference>
<keyword evidence="4 5" id="KW-0413">Isomerase</keyword>
<keyword evidence="3 5" id="KW-0697">Rotamase</keyword>
<feature type="non-terminal residue" evidence="8">
    <location>
        <position position="1"/>
    </location>
</feature>
<evidence type="ECO:0000256" key="6">
    <source>
        <dbReference type="RuleBase" id="RU003915"/>
    </source>
</evidence>
<evidence type="ECO:0000256" key="2">
    <source>
        <dbReference type="ARBA" id="ARBA00006577"/>
    </source>
</evidence>
<dbReference type="SUPFAM" id="SSF54534">
    <property type="entry name" value="FKBP-like"/>
    <property type="match status" value="1"/>
</dbReference>
<name>A0A2A5JKB5_PSEO7</name>
<dbReference type="PANTHER" id="PTHR43811">
    <property type="entry name" value="FKBP-TYPE PEPTIDYL-PROLYL CIS-TRANS ISOMERASE FKPA"/>
    <property type="match status" value="1"/>
</dbReference>
<comment type="caution">
    <text evidence="8">The sequence shown here is derived from an EMBL/GenBank/DDBJ whole genome shotgun (WGS) entry which is preliminary data.</text>
</comment>
<dbReference type="AlphaFoldDB" id="A0A2A5JKB5"/>
<evidence type="ECO:0000256" key="3">
    <source>
        <dbReference type="ARBA" id="ARBA00023110"/>
    </source>
</evidence>
<accession>A0A2A5JKB5</accession>
<dbReference type="EMBL" id="NKHF01000103">
    <property type="protein sequence ID" value="PCK29799.1"/>
    <property type="molecule type" value="Genomic_DNA"/>
</dbReference>
<evidence type="ECO:0000256" key="5">
    <source>
        <dbReference type="PROSITE-ProRule" id="PRU00277"/>
    </source>
</evidence>
<dbReference type="PROSITE" id="PS50059">
    <property type="entry name" value="FKBP_PPIASE"/>
    <property type="match status" value="1"/>
</dbReference>
<evidence type="ECO:0000313" key="8">
    <source>
        <dbReference type="EMBL" id="PCK29799.1"/>
    </source>
</evidence>
<keyword evidence="9" id="KW-1185">Reference proteome</keyword>
<evidence type="ECO:0000313" key="9">
    <source>
        <dbReference type="Proteomes" id="UP000228621"/>
    </source>
</evidence>
<proteinExistence type="inferred from homology"/>
<dbReference type="EC" id="5.2.1.8" evidence="6"/>
<evidence type="ECO:0000259" key="7">
    <source>
        <dbReference type="PROSITE" id="PS50059"/>
    </source>
</evidence>
<sequence>PEGLVFPLNSVIDGWQEGLQLMHEGGKYQLVLPHEIGYGAKGTGTIPPYSTLVFEVELLKVKSAEI</sequence>
<dbReference type="Pfam" id="PF00254">
    <property type="entry name" value="FKBP_C"/>
    <property type="match status" value="1"/>
</dbReference>
<dbReference type="Gene3D" id="3.10.50.40">
    <property type="match status" value="1"/>
</dbReference>
<dbReference type="InterPro" id="IPR046357">
    <property type="entry name" value="PPIase_dom_sf"/>
</dbReference>
<feature type="domain" description="PPIase FKBP-type" evidence="7">
    <location>
        <begin position="1"/>
        <end position="62"/>
    </location>
</feature>
<dbReference type="Proteomes" id="UP000228621">
    <property type="component" value="Unassembled WGS sequence"/>
</dbReference>
<evidence type="ECO:0000256" key="4">
    <source>
        <dbReference type="ARBA" id="ARBA00023235"/>
    </source>
</evidence>
<dbReference type="RefSeq" id="WP_172439823.1">
    <property type="nucleotide sequence ID" value="NZ_NKHF01000103.1"/>
</dbReference>
<gene>
    <name evidence="8" type="ORF">CEX98_20980</name>
</gene>